<dbReference type="AlphaFoldDB" id="A0A380W2T6"/>
<dbReference type="SUPFAM" id="SSF53474">
    <property type="entry name" value="alpha/beta-Hydrolases"/>
    <property type="match status" value="1"/>
</dbReference>
<dbReference type="EMBL" id="UIGB01000001">
    <property type="protein sequence ID" value="SUU83146.1"/>
    <property type="molecule type" value="Genomic_DNA"/>
</dbReference>
<evidence type="ECO:0000256" key="2">
    <source>
        <dbReference type="SAM" id="SignalP"/>
    </source>
</evidence>
<feature type="domain" description="Serine aminopeptidase S33" evidence="3">
    <location>
        <begin position="91"/>
        <end position="199"/>
    </location>
</feature>
<evidence type="ECO:0000259" key="3">
    <source>
        <dbReference type="Pfam" id="PF12146"/>
    </source>
</evidence>
<dbReference type="PANTHER" id="PTHR22946:SF9">
    <property type="entry name" value="POLYKETIDE TRANSFERASE AF380"/>
    <property type="match status" value="1"/>
</dbReference>
<name>A0A380W2T6_AFIFE</name>
<reference evidence="4 5" key="1">
    <citation type="submission" date="2018-06" db="EMBL/GenBank/DDBJ databases">
        <authorList>
            <consortium name="Pathogen Informatics"/>
            <person name="Doyle S."/>
        </authorList>
    </citation>
    <scope>NUCLEOTIDE SEQUENCE [LARGE SCALE GENOMIC DNA]</scope>
    <source>
        <strain evidence="4 5">NCTC12722</strain>
    </source>
</reference>
<feature type="signal peptide" evidence="2">
    <location>
        <begin position="1"/>
        <end position="21"/>
    </location>
</feature>
<accession>A0A380W2T6</accession>
<dbReference type="InterPro" id="IPR022742">
    <property type="entry name" value="Hydrolase_4"/>
</dbReference>
<organism evidence="4 5">
    <name type="scientific">Afipia felis</name>
    <name type="common">Cat scratch disease bacillus</name>
    <dbReference type="NCBI Taxonomy" id="1035"/>
    <lineage>
        <taxon>Bacteria</taxon>
        <taxon>Pseudomonadati</taxon>
        <taxon>Pseudomonadota</taxon>
        <taxon>Alphaproteobacteria</taxon>
        <taxon>Hyphomicrobiales</taxon>
        <taxon>Nitrobacteraceae</taxon>
        <taxon>Afipia</taxon>
    </lineage>
</organism>
<evidence type="ECO:0000313" key="5">
    <source>
        <dbReference type="Proteomes" id="UP000254343"/>
    </source>
</evidence>
<dbReference type="InterPro" id="IPR029058">
    <property type="entry name" value="AB_hydrolase_fold"/>
</dbReference>
<keyword evidence="2" id="KW-0732">Signal</keyword>
<sequence length="292" mass="30920">MATRWLFTTVFAAGLMSTVFAACAQPLSLGPVGPEGTPARQQEWRVPTPDPATVSHALLFRPQGEGPFPVAIIAHASVENEIQRAQMTQPNYAHLALALVAWGFAVLVPQRPGHGDTGGPYLEGQGGCDAPDYLRAAQVTGRAIGMALDFLRRQSFARHDGAVIVGHSAGGFGALALAQRDPRDVAAIIVFAPGRGGHAHGEPNKVCAPDRLIAASKTLGQNARVPVTWLVAENDSYFSPALSKHMADAFRAGGDRVTFNALPPAAREGHFFVQEESEARLESIIAPALGKR</sequence>
<dbReference type="PROSITE" id="PS51257">
    <property type="entry name" value="PROKAR_LIPOPROTEIN"/>
    <property type="match status" value="1"/>
</dbReference>
<feature type="chain" id="PRO_5016979605" evidence="2">
    <location>
        <begin position="22"/>
        <end position="292"/>
    </location>
</feature>
<dbReference type="OrthoDB" id="7839439at2"/>
<dbReference type="GO" id="GO:0052689">
    <property type="term" value="F:carboxylic ester hydrolase activity"/>
    <property type="evidence" value="ECO:0007669"/>
    <property type="project" value="UniProtKB-ARBA"/>
</dbReference>
<dbReference type="Proteomes" id="UP000254343">
    <property type="component" value="Unassembled WGS sequence"/>
</dbReference>
<dbReference type="InterPro" id="IPR050261">
    <property type="entry name" value="FrsA_esterase"/>
</dbReference>
<keyword evidence="1 4" id="KW-0378">Hydrolase</keyword>
<evidence type="ECO:0000313" key="4">
    <source>
        <dbReference type="EMBL" id="SUU83146.1"/>
    </source>
</evidence>
<dbReference type="Pfam" id="PF12146">
    <property type="entry name" value="Hydrolase_4"/>
    <property type="match status" value="1"/>
</dbReference>
<protein>
    <submittedName>
        <fullName evidence="4">Predicted dienelactone hydrolase</fullName>
    </submittedName>
</protein>
<gene>
    <name evidence="4" type="ORF">NCTC12722_00308</name>
</gene>
<evidence type="ECO:0000256" key="1">
    <source>
        <dbReference type="ARBA" id="ARBA00022801"/>
    </source>
</evidence>
<dbReference type="Gene3D" id="3.40.50.1820">
    <property type="entry name" value="alpha/beta hydrolase"/>
    <property type="match status" value="1"/>
</dbReference>
<dbReference type="PANTHER" id="PTHR22946">
    <property type="entry name" value="DIENELACTONE HYDROLASE DOMAIN-CONTAINING PROTEIN-RELATED"/>
    <property type="match status" value="1"/>
</dbReference>
<proteinExistence type="predicted"/>